<dbReference type="AlphaFoldDB" id="X1PE52"/>
<accession>X1PE52</accession>
<protein>
    <submittedName>
        <fullName evidence="1">Uncharacterized protein</fullName>
    </submittedName>
</protein>
<name>X1PE52_9ZZZZ</name>
<reference evidence="1" key="1">
    <citation type="journal article" date="2014" name="Front. Microbiol.">
        <title>High frequency of phylogenetically diverse reductive dehalogenase-homologous genes in deep subseafloor sedimentary metagenomes.</title>
        <authorList>
            <person name="Kawai M."/>
            <person name="Futagami T."/>
            <person name="Toyoda A."/>
            <person name="Takaki Y."/>
            <person name="Nishi S."/>
            <person name="Hori S."/>
            <person name="Arai W."/>
            <person name="Tsubouchi T."/>
            <person name="Morono Y."/>
            <person name="Uchiyama I."/>
            <person name="Ito T."/>
            <person name="Fujiyama A."/>
            <person name="Inagaki F."/>
            <person name="Takami H."/>
        </authorList>
    </citation>
    <scope>NUCLEOTIDE SEQUENCE</scope>
    <source>
        <strain evidence="1">Expedition CK06-06</strain>
    </source>
</reference>
<comment type="caution">
    <text evidence="1">The sequence shown here is derived from an EMBL/GenBank/DDBJ whole genome shotgun (WGS) entry which is preliminary data.</text>
</comment>
<evidence type="ECO:0000313" key="1">
    <source>
        <dbReference type="EMBL" id="GAI54108.1"/>
    </source>
</evidence>
<dbReference type="EMBL" id="BARV01040448">
    <property type="protein sequence ID" value="GAI54108.1"/>
    <property type="molecule type" value="Genomic_DNA"/>
</dbReference>
<proteinExistence type="predicted"/>
<sequence length="64" mass="7180">MSKMVWYEVSPETPDSAPELTKAIKEQRLMTRHLNSTVYACIGPQHQYLLAEIAKKFGASISAI</sequence>
<organism evidence="1">
    <name type="scientific">marine sediment metagenome</name>
    <dbReference type="NCBI Taxonomy" id="412755"/>
    <lineage>
        <taxon>unclassified sequences</taxon>
        <taxon>metagenomes</taxon>
        <taxon>ecological metagenomes</taxon>
    </lineage>
</organism>
<gene>
    <name evidence="1" type="ORF">S06H3_61623</name>
</gene>
<feature type="non-terminal residue" evidence="1">
    <location>
        <position position="64"/>
    </location>
</feature>